<name>A0A4P9X096_9FUNG</name>
<dbReference type="Proteomes" id="UP000274922">
    <property type="component" value="Unassembled WGS sequence"/>
</dbReference>
<evidence type="ECO:0000256" key="1">
    <source>
        <dbReference type="SAM" id="MobiDB-lite"/>
    </source>
</evidence>
<evidence type="ECO:0000313" key="5">
    <source>
        <dbReference type="Proteomes" id="UP000274922"/>
    </source>
</evidence>
<feature type="region of interest" description="Disordered" evidence="1">
    <location>
        <begin position="443"/>
        <end position="466"/>
    </location>
</feature>
<evidence type="ECO:0000256" key="3">
    <source>
        <dbReference type="SAM" id="SignalP"/>
    </source>
</evidence>
<keyword evidence="2" id="KW-1133">Transmembrane helix</keyword>
<accession>A0A4P9X096</accession>
<proteinExistence type="predicted"/>
<feature type="chain" id="PRO_5020793790" evidence="3">
    <location>
        <begin position="28"/>
        <end position="975"/>
    </location>
</feature>
<feature type="compositionally biased region" description="Low complexity" evidence="1">
    <location>
        <begin position="125"/>
        <end position="146"/>
    </location>
</feature>
<reference evidence="5" key="1">
    <citation type="journal article" date="2018" name="Nat. Microbiol.">
        <title>Leveraging single-cell genomics to expand the fungal tree of life.</title>
        <authorList>
            <person name="Ahrendt S.R."/>
            <person name="Quandt C.A."/>
            <person name="Ciobanu D."/>
            <person name="Clum A."/>
            <person name="Salamov A."/>
            <person name="Andreopoulos B."/>
            <person name="Cheng J.F."/>
            <person name="Woyke T."/>
            <person name="Pelin A."/>
            <person name="Henrissat B."/>
            <person name="Reynolds N.K."/>
            <person name="Benny G.L."/>
            <person name="Smith M.E."/>
            <person name="James T.Y."/>
            <person name="Grigoriev I.V."/>
        </authorList>
    </citation>
    <scope>NUCLEOTIDE SEQUENCE [LARGE SCALE GENOMIC DNA]</scope>
    <source>
        <strain evidence="5">ATCC 52028</strain>
    </source>
</reference>
<dbReference type="EMBL" id="ML014300">
    <property type="protein sequence ID" value="RKO99289.1"/>
    <property type="molecule type" value="Genomic_DNA"/>
</dbReference>
<keyword evidence="2" id="KW-0812">Transmembrane</keyword>
<protein>
    <submittedName>
        <fullName evidence="4">Uncharacterized protein</fullName>
    </submittedName>
</protein>
<organism evidence="4 5">
    <name type="scientific">Caulochytrium protostelioides</name>
    <dbReference type="NCBI Taxonomy" id="1555241"/>
    <lineage>
        <taxon>Eukaryota</taxon>
        <taxon>Fungi</taxon>
        <taxon>Fungi incertae sedis</taxon>
        <taxon>Chytridiomycota</taxon>
        <taxon>Chytridiomycota incertae sedis</taxon>
        <taxon>Chytridiomycetes</taxon>
        <taxon>Caulochytriales</taxon>
        <taxon>Caulochytriaceae</taxon>
        <taxon>Caulochytrium</taxon>
    </lineage>
</organism>
<feature type="compositionally biased region" description="Low complexity" evidence="1">
    <location>
        <begin position="302"/>
        <end position="311"/>
    </location>
</feature>
<feature type="region of interest" description="Disordered" evidence="1">
    <location>
        <begin position="278"/>
        <end position="311"/>
    </location>
</feature>
<evidence type="ECO:0000313" key="4">
    <source>
        <dbReference type="EMBL" id="RKO99289.1"/>
    </source>
</evidence>
<keyword evidence="3" id="KW-0732">Signal</keyword>
<feature type="transmembrane region" description="Helical" evidence="2">
    <location>
        <begin position="925"/>
        <end position="949"/>
    </location>
</feature>
<feature type="signal peptide" evidence="3">
    <location>
        <begin position="1"/>
        <end position="27"/>
    </location>
</feature>
<sequence length="975" mass="106644">MLRLPARHRALARLVWALWFLAHAGHGLHGGLLATATTTAAATTETFDAADAAEASSALPVPVTVSDVSAVPAADSRPRWRLTPAGPQAVEDRATAAAYNDLLLDLLTDPLVQWHLAQLANHGGPDSPASSSSSSSSSSPWTPPQSAALQAAVHDPGITRAMAHALARYTQQTADAGLTATMLLVEPSVHATHVARLKAALAAAVGLHVGRWLADDPAFGPASPLTAAHRAAAQPLFAALAEALVSRTTVRFRNTGDGEPPVSLGVLGRLAGHWEADTPAPPAAVVPGPASSSRRLARRDTAPLSSSPVSSSSAASAYASVFAPASPLASLSSSVSLRLSPAETVDVITQQADRDLRALHKKVRSMFETVRGTFKMSEMPVRYTHSVGIKPTVLPETDLSPHFFSSEQQVLFERGHLMMRENREHALAAWRGTQTAGLTKGPATLLGTPKPPQTTAQKLPQAPPQKLKRDKPFFWVNEEGQRVPMTWQRVEVVEIPGPEGTAPEKVILRQGKAGYEVLRDDMKFHPCQIPVESGQSLQQAVAAMKDDLLKPSGKAFAATFEPILESQQGHLRPTVSFNRLWQVVSGDLAVWGPGVKDPAALPATLLSNNAERQAVQNLMSWSSWLHRHPEYMADYEGLLPTPLYDEFQRIVEIFKNTNEYEHVVTAFREVADLRYNRLPELTQVLAKSKLAFDGILTAPWFDPRFAPLQSGAPSMPSTAQALFHEYIETIEVLMKQLPPGEFANMLKGNEVPDSLRLGAEPTVANPLVGELSYEQIAYRAERCRELERWLKNIVPSEQQFTAIPIERLLDKSAAARRTLHRFFTTMKELCERDIGAVAQMQAITETHVFSKLPAWCPENIDQVISADLASQSQDAWYHHPIYKTLKAQKLQPIDHAPIPAAEIFLEYRSGFWYELTQTVEGRASFLRAVGATFALGISVTLLIIVLLAIRRRLRENEAPKRRRKQHPALDYNPIY</sequence>
<dbReference type="AlphaFoldDB" id="A0A4P9X096"/>
<keyword evidence="5" id="KW-1185">Reference proteome</keyword>
<gene>
    <name evidence="4" type="ORF">CXG81DRAFT_20613</name>
</gene>
<evidence type="ECO:0000256" key="2">
    <source>
        <dbReference type="SAM" id="Phobius"/>
    </source>
</evidence>
<keyword evidence="2" id="KW-0472">Membrane</keyword>
<feature type="region of interest" description="Disordered" evidence="1">
    <location>
        <begin position="121"/>
        <end position="148"/>
    </location>
</feature>